<dbReference type="Pfam" id="PF01463">
    <property type="entry name" value="LRRCT"/>
    <property type="match status" value="1"/>
</dbReference>
<dbReference type="InterPro" id="IPR000483">
    <property type="entry name" value="Cys-rich_flank_reg_C"/>
</dbReference>
<gene>
    <name evidence="5" type="ORF">NP493_346g01000</name>
</gene>
<comment type="caution">
    <text evidence="5">The sequence shown here is derived from an EMBL/GenBank/DDBJ whole genome shotgun (WGS) entry which is preliminary data.</text>
</comment>
<evidence type="ECO:0000259" key="3">
    <source>
        <dbReference type="SMART" id="SM00013"/>
    </source>
</evidence>
<evidence type="ECO:0000256" key="2">
    <source>
        <dbReference type="ARBA" id="ARBA00022729"/>
    </source>
</evidence>
<dbReference type="SMART" id="SM00013">
    <property type="entry name" value="LRRNT"/>
    <property type="match status" value="1"/>
</dbReference>
<protein>
    <submittedName>
        <fullName evidence="5">Uncharacterized protein</fullName>
    </submittedName>
</protein>
<dbReference type="InterPro" id="IPR032675">
    <property type="entry name" value="LRR_dom_sf"/>
</dbReference>
<keyword evidence="2" id="KW-0732">Signal</keyword>
<dbReference type="Pfam" id="PF01462">
    <property type="entry name" value="LRRNT"/>
    <property type="match status" value="1"/>
</dbReference>
<evidence type="ECO:0000256" key="1">
    <source>
        <dbReference type="ARBA" id="ARBA00022614"/>
    </source>
</evidence>
<dbReference type="InterPro" id="IPR000372">
    <property type="entry name" value="LRRNT"/>
</dbReference>
<feature type="non-terminal residue" evidence="5">
    <location>
        <position position="1"/>
    </location>
</feature>
<dbReference type="EMBL" id="JAODUO010000347">
    <property type="protein sequence ID" value="KAK2182582.1"/>
    <property type="molecule type" value="Genomic_DNA"/>
</dbReference>
<evidence type="ECO:0000259" key="4">
    <source>
        <dbReference type="SMART" id="SM00082"/>
    </source>
</evidence>
<reference evidence="5" key="1">
    <citation type="journal article" date="2023" name="Mol. Biol. Evol.">
        <title>Third-Generation Sequencing Reveals the Adaptive Role of the Epigenome in Three Deep-Sea Polychaetes.</title>
        <authorList>
            <person name="Perez M."/>
            <person name="Aroh O."/>
            <person name="Sun Y."/>
            <person name="Lan Y."/>
            <person name="Juniper S.K."/>
            <person name="Young C.R."/>
            <person name="Angers B."/>
            <person name="Qian P.Y."/>
        </authorList>
    </citation>
    <scope>NUCLEOTIDE SEQUENCE</scope>
    <source>
        <strain evidence="5">R07B-5</strain>
    </source>
</reference>
<evidence type="ECO:0000313" key="6">
    <source>
        <dbReference type="Proteomes" id="UP001209878"/>
    </source>
</evidence>
<feature type="domain" description="LRRNT" evidence="3">
    <location>
        <begin position="77"/>
        <end position="109"/>
    </location>
</feature>
<evidence type="ECO:0000313" key="5">
    <source>
        <dbReference type="EMBL" id="KAK2182582.1"/>
    </source>
</evidence>
<proteinExistence type="predicted"/>
<feature type="domain" description="LRRCT" evidence="4">
    <location>
        <begin position="13"/>
        <end position="62"/>
    </location>
</feature>
<dbReference type="Gene3D" id="3.80.10.10">
    <property type="entry name" value="Ribonuclease Inhibitor"/>
    <property type="match status" value="2"/>
</dbReference>
<organism evidence="5 6">
    <name type="scientific">Ridgeia piscesae</name>
    <name type="common">Tubeworm</name>
    <dbReference type="NCBI Taxonomy" id="27915"/>
    <lineage>
        <taxon>Eukaryota</taxon>
        <taxon>Metazoa</taxon>
        <taxon>Spiralia</taxon>
        <taxon>Lophotrochozoa</taxon>
        <taxon>Annelida</taxon>
        <taxon>Polychaeta</taxon>
        <taxon>Sedentaria</taxon>
        <taxon>Canalipalpata</taxon>
        <taxon>Sabellida</taxon>
        <taxon>Siboglinidae</taxon>
        <taxon>Ridgeia</taxon>
    </lineage>
</organism>
<keyword evidence="6" id="KW-1185">Reference proteome</keyword>
<dbReference type="SMART" id="SM00082">
    <property type="entry name" value="LRRCT"/>
    <property type="match status" value="1"/>
</dbReference>
<sequence length="110" mass="12611">RCLFVVRRRIADNQLVCNCHLKWLARWLRRLPTLALFSKCSSPKHLRSTLIAELHDSDFTCTGGERMYPKECRVPTMCPGQCVCTDSIVDCRSKGMTEIPLNIPEQTTEL</sequence>
<dbReference type="AlphaFoldDB" id="A0AAD9L4A2"/>
<keyword evidence="1" id="KW-0433">Leucine-rich repeat</keyword>
<name>A0AAD9L4A2_RIDPI</name>
<accession>A0AAD9L4A2</accession>
<dbReference type="Proteomes" id="UP001209878">
    <property type="component" value="Unassembled WGS sequence"/>
</dbReference>